<gene>
    <name evidence="2" type="ORF">DVJ83_11790</name>
</gene>
<feature type="domain" description="DUF559" evidence="1">
    <location>
        <begin position="73"/>
        <end position="179"/>
    </location>
</feature>
<dbReference type="Proteomes" id="UP000253744">
    <property type="component" value="Chromosome"/>
</dbReference>
<dbReference type="SUPFAM" id="SSF52980">
    <property type="entry name" value="Restriction endonuclease-like"/>
    <property type="match status" value="1"/>
</dbReference>
<evidence type="ECO:0000313" key="2">
    <source>
        <dbReference type="EMBL" id="AXH00167.1"/>
    </source>
</evidence>
<reference evidence="2 3" key="1">
    <citation type="submission" date="2018-07" db="EMBL/GenBank/DDBJ databases">
        <title>Complete Genome and Methylome Analysis of Deinococcus wulumuqiensis NEB 479.</title>
        <authorList>
            <person name="Fomenkov A."/>
            <person name="Luyten Y."/>
            <person name="Vincze T."/>
            <person name="Anton B.P."/>
            <person name="Clark T."/>
            <person name="Roberts R.J."/>
            <person name="Morgan R.D."/>
        </authorList>
    </citation>
    <scope>NUCLEOTIDE SEQUENCE [LARGE SCALE GENOMIC DNA]</scope>
    <source>
        <strain evidence="2 3">NEB 479</strain>
    </source>
</reference>
<organism evidence="2 3">
    <name type="scientific">Deinococcus wulumuqiensis</name>
    <dbReference type="NCBI Taxonomy" id="980427"/>
    <lineage>
        <taxon>Bacteria</taxon>
        <taxon>Thermotogati</taxon>
        <taxon>Deinococcota</taxon>
        <taxon>Deinococci</taxon>
        <taxon>Deinococcales</taxon>
        <taxon>Deinococcaceae</taxon>
        <taxon>Deinococcus</taxon>
    </lineage>
</organism>
<name>A0A345IKE4_9DEIO</name>
<evidence type="ECO:0000313" key="3">
    <source>
        <dbReference type="Proteomes" id="UP000253744"/>
    </source>
</evidence>
<dbReference type="InterPro" id="IPR047216">
    <property type="entry name" value="Endonuclease_DUF559_bact"/>
</dbReference>
<accession>A0A345IKE4</accession>
<dbReference type="InterPro" id="IPR007569">
    <property type="entry name" value="DUF559"/>
</dbReference>
<dbReference type="Pfam" id="PF04480">
    <property type="entry name" value="DUF559"/>
    <property type="match status" value="1"/>
</dbReference>
<sequence length="185" mass="21068">MPKTPHSSRGLSKFRSWSSWCSSMGKSLCRAGGLVWMPPHPFRRFAAPSPPPQGERRLGGKFSSMATRAVSRGTLKARALRRNQTPEEQVLWRALRNRFLNVKFRRQWPTGGYIVDSVCFEAKLILELDGNQHAEEAARAYDAVRTEFLEAGGFKVVRFWNNEVRTNLDGVLETIQKHLSYTDSD</sequence>
<dbReference type="AlphaFoldDB" id="A0A345IKE4"/>
<dbReference type="PANTHER" id="PTHR38590:SF1">
    <property type="entry name" value="BLL0828 PROTEIN"/>
    <property type="match status" value="1"/>
</dbReference>
<dbReference type="CDD" id="cd01038">
    <property type="entry name" value="Endonuclease_DUF559"/>
    <property type="match status" value="1"/>
</dbReference>
<dbReference type="PANTHER" id="PTHR38590">
    <property type="entry name" value="BLL0828 PROTEIN"/>
    <property type="match status" value="1"/>
</dbReference>
<dbReference type="Gene3D" id="3.40.960.10">
    <property type="entry name" value="VSR Endonuclease"/>
    <property type="match status" value="1"/>
</dbReference>
<dbReference type="EMBL" id="CP031158">
    <property type="protein sequence ID" value="AXH00167.1"/>
    <property type="molecule type" value="Genomic_DNA"/>
</dbReference>
<protein>
    <submittedName>
        <fullName evidence="2">DUF559 domain-containing protein</fullName>
    </submittedName>
</protein>
<dbReference type="InterPro" id="IPR011335">
    <property type="entry name" value="Restrct_endonuc-II-like"/>
</dbReference>
<dbReference type="KEGG" id="dwu:DVJ83_11790"/>
<proteinExistence type="predicted"/>
<evidence type="ECO:0000259" key="1">
    <source>
        <dbReference type="Pfam" id="PF04480"/>
    </source>
</evidence>